<comment type="subcellular location">
    <subcellularLocation>
        <location evidence="4">Cytoplasm</location>
    </subcellularLocation>
    <subcellularLocation>
        <location evidence="3">Nucleus</location>
    </subcellularLocation>
</comment>
<keyword evidence="10" id="KW-0479">Metal-binding</keyword>
<dbReference type="AlphaFoldDB" id="A0A0J6Y0B9"/>
<dbReference type="Proteomes" id="UP000054565">
    <property type="component" value="Unassembled WGS sequence"/>
</dbReference>
<dbReference type="EC" id="3.1.13.4" evidence="6"/>
<keyword evidence="15" id="KW-0694">RNA-binding</keyword>
<evidence type="ECO:0000256" key="12">
    <source>
        <dbReference type="ARBA" id="ARBA00022801"/>
    </source>
</evidence>
<keyword evidence="17" id="KW-0804">Transcription</keyword>
<dbReference type="EMBL" id="DS028093">
    <property type="protein sequence ID" value="KMP00484.1"/>
    <property type="molecule type" value="Genomic_DNA"/>
</dbReference>
<evidence type="ECO:0000256" key="8">
    <source>
        <dbReference type="ARBA" id="ARBA00022614"/>
    </source>
</evidence>
<evidence type="ECO:0000256" key="4">
    <source>
        <dbReference type="ARBA" id="ARBA00004496"/>
    </source>
</evidence>
<feature type="region of interest" description="Disordered" evidence="24">
    <location>
        <begin position="146"/>
        <end position="179"/>
    </location>
</feature>
<evidence type="ECO:0000256" key="11">
    <source>
        <dbReference type="ARBA" id="ARBA00022737"/>
    </source>
</evidence>
<name>A0A0J6Y0B9_COCIT</name>
<evidence type="ECO:0000256" key="2">
    <source>
        <dbReference type="ARBA" id="ARBA00001946"/>
    </source>
</evidence>
<evidence type="ECO:0000256" key="16">
    <source>
        <dbReference type="ARBA" id="ARBA00023015"/>
    </source>
</evidence>
<protein>
    <recommendedName>
        <fullName evidence="19">CCR4-Not complex 3'-5'-exoribonuclease subunit Ccr4</fullName>
        <ecNumber evidence="6">3.1.13.4</ecNumber>
    </recommendedName>
    <alternativeName>
        <fullName evidence="20">Carbon catabolite repressor protein 4</fullName>
    </alternativeName>
    <alternativeName>
        <fullName evidence="21">Cytoplasmic deadenylase</fullName>
    </alternativeName>
    <alternativeName>
        <fullName evidence="22">Glucose-repressible alcohol dehydrogenase transcriptional effector</fullName>
    </alternativeName>
</protein>
<comment type="similarity">
    <text evidence="5">Belongs to the CCR4/nocturin family.</text>
</comment>
<feature type="region of interest" description="Disordered" evidence="24">
    <location>
        <begin position="22"/>
        <end position="123"/>
    </location>
</feature>
<evidence type="ECO:0000256" key="10">
    <source>
        <dbReference type="ARBA" id="ARBA00022723"/>
    </source>
</evidence>
<feature type="compositionally biased region" description="Polar residues" evidence="24">
    <location>
        <begin position="165"/>
        <end position="179"/>
    </location>
</feature>
<dbReference type="Pfam" id="PF13855">
    <property type="entry name" value="LRR_8"/>
    <property type="match status" value="1"/>
</dbReference>
<evidence type="ECO:0000256" key="21">
    <source>
        <dbReference type="ARBA" id="ARBA00031469"/>
    </source>
</evidence>
<dbReference type="PANTHER" id="PTHR12121">
    <property type="entry name" value="CARBON CATABOLITE REPRESSOR PROTEIN 4"/>
    <property type="match status" value="1"/>
</dbReference>
<proteinExistence type="inferred from homology"/>
<feature type="compositionally biased region" description="Polar residues" evidence="24">
    <location>
        <begin position="36"/>
        <end position="78"/>
    </location>
</feature>
<feature type="region of interest" description="Disordered" evidence="24">
    <location>
        <begin position="541"/>
        <end position="563"/>
    </location>
</feature>
<keyword evidence="14" id="KW-0460">Magnesium</keyword>
<feature type="compositionally biased region" description="Basic residues" evidence="24">
    <location>
        <begin position="101"/>
        <end position="116"/>
    </location>
</feature>
<keyword evidence="8" id="KW-0433">Leucine-rich repeat</keyword>
<feature type="compositionally biased region" description="Polar residues" evidence="24">
    <location>
        <begin position="196"/>
        <end position="208"/>
    </location>
</feature>
<gene>
    <name evidence="26" type="ORF">CIRG_00626</name>
</gene>
<evidence type="ECO:0000256" key="3">
    <source>
        <dbReference type="ARBA" id="ARBA00004123"/>
    </source>
</evidence>
<comment type="function">
    <text evidence="23">Acts as a catalytic component of the CCR4-NOT core complex, which in the nucleus seems to be a general transcription factor, and in the cytoplasm the major mRNA deadenylase involved in mRNA turnover. Ccr4 has 3'-5' RNase activity with a strong preference for polyadenylated substrates and also low exonuclease activity towards single-stranded DNA.</text>
</comment>
<dbReference type="SMART" id="SM00369">
    <property type="entry name" value="LRR_TYP"/>
    <property type="match status" value="3"/>
</dbReference>
<feature type="compositionally biased region" description="Basic residues" evidence="24">
    <location>
        <begin position="23"/>
        <end position="34"/>
    </location>
</feature>
<evidence type="ECO:0000256" key="9">
    <source>
        <dbReference type="ARBA" id="ARBA00022722"/>
    </source>
</evidence>
<evidence type="ECO:0000256" key="5">
    <source>
        <dbReference type="ARBA" id="ARBA00010774"/>
    </source>
</evidence>
<evidence type="ECO:0000256" key="19">
    <source>
        <dbReference type="ARBA" id="ARBA00023475"/>
    </source>
</evidence>
<dbReference type="InterPro" id="IPR036691">
    <property type="entry name" value="Endo/exonu/phosph_ase_sf"/>
</dbReference>
<dbReference type="SUPFAM" id="SSF52058">
    <property type="entry name" value="L domain-like"/>
    <property type="match status" value="1"/>
</dbReference>
<dbReference type="InterPro" id="IPR001611">
    <property type="entry name" value="Leu-rich_rpt"/>
</dbReference>
<dbReference type="GO" id="GO:0003723">
    <property type="term" value="F:RNA binding"/>
    <property type="evidence" value="ECO:0007669"/>
    <property type="project" value="UniProtKB-KW"/>
</dbReference>
<evidence type="ECO:0000313" key="26">
    <source>
        <dbReference type="EMBL" id="KMP00484.1"/>
    </source>
</evidence>
<dbReference type="FunFam" id="3.80.10.10:FF:000447">
    <property type="entry name" value="Glucose-repressible alcohol dehydrogenase transcriptional effector"/>
    <property type="match status" value="1"/>
</dbReference>
<reference evidence="27" key="1">
    <citation type="journal article" date="2010" name="Genome Res.">
        <title>Population genomic sequencing of Coccidioides fungi reveals recent hybridization and transposon control.</title>
        <authorList>
            <person name="Neafsey D.E."/>
            <person name="Barker B.M."/>
            <person name="Sharpton T.J."/>
            <person name="Stajich J.E."/>
            <person name="Park D.J."/>
            <person name="Whiston E."/>
            <person name="Hung C.-Y."/>
            <person name="McMahan C."/>
            <person name="White J."/>
            <person name="Sykes S."/>
            <person name="Heiman D."/>
            <person name="Young S."/>
            <person name="Zeng Q."/>
            <person name="Abouelleil A."/>
            <person name="Aftuck L."/>
            <person name="Bessette D."/>
            <person name="Brown A."/>
            <person name="FitzGerald M."/>
            <person name="Lui A."/>
            <person name="Macdonald J.P."/>
            <person name="Priest M."/>
            <person name="Orbach M.J."/>
            <person name="Galgiani J.N."/>
            <person name="Kirkland T.N."/>
            <person name="Cole G.T."/>
            <person name="Birren B.W."/>
            <person name="Henn M.R."/>
            <person name="Taylor J.W."/>
            <person name="Rounsley S.D."/>
        </authorList>
    </citation>
    <scope>NUCLEOTIDE SEQUENCE [LARGE SCALE GENOMIC DNA]</scope>
    <source>
        <strain evidence="27">RMSCC 2394</strain>
    </source>
</reference>
<dbReference type="STRING" id="404692.A0A0J6Y0B9"/>
<dbReference type="Gene3D" id="3.80.10.10">
    <property type="entry name" value="Ribonuclease Inhibitor"/>
    <property type="match status" value="1"/>
</dbReference>
<dbReference type="InterPro" id="IPR005135">
    <property type="entry name" value="Endo/exonuclease/phosphatase"/>
</dbReference>
<dbReference type="SUPFAM" id="SSF56219">
    <property type="entry name" value="DNase I-like"/>
    <property type="match status" value="1"/>
</dbReference>
<keyword evidence="16" id="KW-0805">Transcription regulation</keyword>
<comment type="catalytic activity">
    <reaction evidence="1">
        <text>Exonucleolytic cleavage of poly(A) to 5'-AMP.</text>
        <dbReference type="EC" id="3.1.13.4"/>
    </reaction>
</comment>
<dbReference type="Pfam" id="PF03372">
    <property type="entry name" value="Exo_endo_phos"/>
    <property type="match status" value="1"/>
</dbReference>
<comment type="cofactor">
    <cofactor evidence="2">
        <name>Mg(2+)</name>
        <dbReference type="ChEBI" id="CHEBI:18420"/>
    </cofactor>
</comment>
<dbReference type="GO" id="GO:0005634">
    <property type="term" value="C:nucleus"/>
    <property type="evidence" value="ECO:0007669"/>
    <property type="project" value="UniProtKB-SubCell"/>
</dbReference>
<evidence type="ECO:0000256" key="15">
    <source>
        <dbReference type="ARBA" id="ARBA00022884"/>
    </source>
</evidence>
<dbReference type="Gene3D" id="3.60.10.10">
    <property type="entry name" value="Endonuclease/exonuclease/phosphatase"/>
    <property type="match status" value="1"/>
</dbReference>
<dbReference type="OrthoDB" id="428734at2759"/>
<keyword evidence="13" id="KW-0269">Exonuclease</keyword>
<evidence type="ECO:0000256" key="20">
    <source>
        <dbReference type="ARBA" id="ARBA00030493"/>
    </source>
</evidence>
<keyword evidence="11" id="KW-0677">Repeat</keyword>
<organism evidence="26 27">
    <name type="scientific">Coccidioides immitis RMSCC 2394</name>
    <dbReference type="NCBI Taxonomy" id="404692"/>
    <lineage>
        <taxon>Eukaryota</taxon>
        <taxon>Fungi</taxon>
        <taxon>Dikarya</taxon>
        <taxon>Ascomycota</taxon>
        <taxon>Pezizomycotina</taxon>
        <taxon>Eurotiomycetes</taxon>
        <taxon>Eurotiomycetidae</taxon>
        <taxon>Onygenales</taxon>
        <taxon>Onygenaceae</taxon>
        <taxon>Coccidioides</taxon>
    </lineage>
</organism>
<keyword evidence="12" id="KW-0378">Hydrolase</keyword>
<evidence type="ECO:0000256" key="17">
    <source>
        <dbReference type="ARBA" id="ARBA00023163"/>
    </source>
</evidence>
<keyword evidence="7" id="KW-0963">Cytoplasm</keyword>
<feature type="domain" description="Endonuclease/exonuclease/phosphatase" evidence="25">
    <location>
        <begin position="386"/>
        <end position="686"/>
    </location>
</feature>
<dbReference type="GO" id="GO:0046872">
    <property type="term" value="F:metal ion binding"/>
    <property type="evidence" value="ECO:0007669"/>
    <property type="project" value="UniProtKB-KW"/>
</dbReference>
<dbReference type="PROSITE" id="PS51450">
    <property type="entry name" value="LRR"/>
    <property type="match status" value="2"/>
</dbReference>
<dbReference type="GO" id="GO:0004535">
    <property type="term" value="F:poly(A)-specific ribonuclease activity"/>
    <property type="evidence" value="ECO:0007669"/>
    <property type="project" value="UniProtKB-EC"/>
</dbReference>
<evidence type="ECO:0000256" key="1">
    <source>
        <dbReference type="ARBA" id="ARBA00001663"/>
    </source>
</evidence>
<keyword evidence="18" id="KW-0539">Nucleus</keyword>
<dbReference type="InterPro" id="IPR032675">
    <property type="entry name" value="LRR_dom_sf"/>
</dbReference>
<dbReference type="GO" id="GO:0005737">
    <property type="term" value="C:cytoplasm"/>
    <property type="evidence" value="ECO:0007669"/>
    <property type="project" value="UniProtKB-SubCell"/>
</dbReference>
<accession>A0A0J6Y0B9</accession>
<evidence type="ECO:0000256" key="18">
    <source>
        <dbReference type="ARBA" id="ARBA00023242"/>
    </source>
</evidence>
<evidence type="ECO:0000256" key="22">
    <source>
        <dbReference type="ARBA" id="ARBA00033317"/>
    </source>
</evidence>
<evidence type="ECO:0000256" key="24">
    <source>
        <dbReference type="SAM" id="MobiDB-lite"/>
    </source>
</evidence>
<evidence type="ECO:0000313" key="27">
    <source>
        <dbReference type="Proteomes" id="UP000054565"/>
    </source>
</evidence>
<evidence type="ECO:0000259" key="25">
    <source>
        <dbReference type="Pfam" id="PF03372"/>
    </source>
</evidence>
<feature type="region of interest" description="Disordered" evidence="24">
    <location>
        <begin position="196"/>
        <end position="217"/>
    </location>
</feature>
<dbReference type="InterPro" id="IPR003591">
    <property type="entry name" value="Leu-rich_rpt_typical-subtyp"/>
</dbReference>
<evidence type="ECO:0000256" key="23">
    <source>
        <dbReference type="ARBA" id="ARBA00045495"/>
    </source>
</evidence>
<sequence>MADGTYRFQQPGAGQFYFQTQQHNHHPAHQRHLIRNGTSSPTGRLKFNNTDTPSPSRSPPLNQSPSHNSYTMYSQGHQGQPVMMNGQSHQRFGMPMPKFQHPTHHPHHAQQPHHPHSQSTQNLAHQHNFSGGALSNAAQHFTPAHLQNGTTSNVEDEIEEPMNEHWQQQLQLAAESRQASSPHYYARAVAQQTKGLQLSSNQADPNENGTEERNRATAVKDHRRQDWVALDFGGQGLRALSNGLFHYSFLDKLYLNHNKLKSLPSSIGELKNLTHLDISSNELTEIPEEIGMLTNLKKLLLFDNSLQTLPFELGYLYQLDTLGIEGNPLADVLKSRIMQEGTKSLIKYLKEEMPVHLPPSNRDWLILDETGKNSANGGNDNKFTALTYNTLCDRYATNQQYGYAPSRALAWEFRRDLLLNEIRGHDADIVCLQEIDQGSYHGFFREQLAYNDYKGTAVRRPDAKGQDDIYNRLWQKDNIAVIVFLENRLTGERLIVVNAHIYWDPAYKDVKLIQVAIMMEEVTQLAEKYVKIPPCTDKTAFRFSEPEDGKESQGTSTPVEPAPSVEYSSASQIPILVCGDFNSCPGSAVYNLLAHGRMAEEHPDLEQRLYGNLSRMGMSHPFTLKSAYSTIGELSFTNYTPGFTDVIDYIWYSSNTLQVTALLGEVDKEYLKRVPGFPNYHFPSDHLALMAEFSVKSKKNKPVEADFGPQREKTM</sequence>
<evidence type="ECO:0000256" key="14">
    <source>
        <dbReference type="ARBA" id="ARBA00022842"/>
    </source>
</evidence>
<dbReference type="InterPro" id="IPR050410">
    <property type="entry name" value="CCR4/nocturin_mRNA_transcr"/>
</dbReference>
<evidence type="ECO:0000256" key="6">
    <source>
        <dbReference type="ARBA" id="ARBA00012161"/>
    </source>
</evidence>
<evidence type="ECO:0000256" key="13">
    <source>
        <dbReference type="ARBA" id="ARBA00022839"/>
    </source>
</evidence>
<evidence type="ECO:0000256" key="7">
    <source>
        <dbReference type="ARBA" id="ARBA00022490"/>
    </source>
</evidence>
<keyword evidence="9" id="KW-0540">Nuclease</keyword>
<dbReference type="PANTHER" id="PTHR12121:SF100">
    <property type="entry name" value="POLY(A)-SPECIFIC RIBONUCLEASE"/>
    <property type="match status" value="1"/>
</dbReference>